<dbReference type="EMBL" id="MJBS01000114">
    <property type="protein sequence ID" value="OHE93700.1"/>
    <property type="molecule type" value="Genomic_DNA"/>
</dbReference>
<dbReference type="PANTHER" id="PTHR13337">
    <property type="entry name" value="SUCCINATE DEHYDROGENASE"/>
    <property type="match status" value="1"/>
</dbReference>
<keyword evidence="11" id="KW-0408">Iron</keyword>
<dbReference type="CDD" id="cd03496">
    <property type="entry name" value="SQR_TypeC_CybS"/>
    <property type="match status" value="1"/>
</dbReference>
<evidence type="ECO:0000256" key="12">
    <source>
        <dbReference type="RuleBase" id="RU364031"/>
    </source>
</evidence>
<name>A0A1G4AX14_9PEZI</name>
<comment type="similarity">
    <text evidence="2 12">Belongs to the CybS family.</text>
</comment>
<evidence type="ECO:0000256" key="2">
    <source>
        <dbReference type="ARBA" id="ARBA00007294"/>
    </source>
</evidence>
<dbReference type="STRING" id="1209926.A0A1G4AX14"/>
<keyword evidence="11" id="KW-0479">Metal-binding</keyword>
<evidence type="ECO:0000256" key="10">
    <source>
        <dbReference type="PIRSR" id="PIRSR607992-1"/>
    </source>
</evidence>
<feature type="binding site" description="axial binding residue" evidence="11">
    <location>
        <position position="137"/>
    </location>
    <ligand>
        <name>heme b</name>
        <dbReference type="ChEBI" id="CHEBI:60344"/>
        <note>ligand shared with SDHC</note>
    </ligand>
    <ligandPart>
        <name>Fe</name>
        <dbReference type="ChEBI" id="CHEBI:18248"/>
    </ligandPart>
</feature>
<reference evidence="13 14" key="1">
    <citation type="submission" date="2016-09" db="EMBL/GenBank/DDBJ databases">
        <authorList>
            <person name="Capua I."/>
            <person name="De Benedictis P."/>
            <person name="Joannis T."/>
            <person name="Lombin L.H."/>
            <person name="Cattoli G."/>
        </authorList>
    </citation>
    <scope>NUCLEOTIDE SEQUENCE [LARGE SCALE GENOMIC DNA]</scope>
    <source>
        <strain evidence="13 14">IMI 309357</strain>
    </source>
</reference>
<dbReference type="GO" id="GO:0020037">
    <property type="term" value="F:heme binding"/>
    <property type="evidence" value="ECO:0007669"/>
    <property type="project" value="TreeGrafter"/>
</dbReference>
<dbReference type="GO" id="GO:0005743">
    <property type="term" value="C:mitochondrial inner membrane"/>
    <property type="evidence" value="ECO:0007669"/>
    <property type="project" value="UniProtKB-SubCell"/>
</dbReference>
<keyword evidence="5 12" id="KW-0999">Mitochondrion inner membrane</keyword>
<dbReference type="GO" id="GO:0006099">
    <property type="term" value="P:tricarboxylic acid cycle"/>
    <property type="evidence" value="ECO:0007669"/>
    <property type="project" value="TreeGrafter"/>
</dbReference>
<proteinExistence type="inferred from homology"/>
<keyword evidence="4" id="KW-0812">Transmembrane</keyword>
<comment type="subcellular location">
    <subcellularLocation>
        <location evidence="1 12">Mitochondrion inner membrane</location>
        <topology evidence="1 12">Multi-pass membrane protein</topology>
    </subcellularLocation>
</comment>
<sequence>MASIVRPALLRQTATAARMAQAAPIRSAFVKNSSRVAAFHTTAKRDLLPVGPRTSQYHILLSMHAKTIANFVPAEVIQGGVNDPAPVPPPSPAHGSYHWSFDRILAAGLVPITIAPFAAGSLNPTTDAVLCAMILIHSHTGFQNIIIDYVPTKHYPKSRKATMWGLNVATALVGLGLYEFETSDVGVTEAVARLWKA</sequence>
<evidence type="ECO:0000256" key="9">
    <source>
        <dbReference type="ARBA" id="ARBA00023136"/>
    </source>
</evidence>
<evidence type="ECO:0000256" key="3">
    <source>
        <dbReference type="ARBA" id="ARBA00022448"/>
    </source>
</evidence>
<accession>A0A1G4AX14</accession>
<feature type="binding site" evidence="10">
    <location>
        <position position="149"/>
    </location>
    <ligand>
        <name>a ubiquinone</name>
        <dbReference type="ChEBI" id="CHEBI:16389"/>
        <note>ligand shared with IP/SDHB</note>
    </ligand>
</feature>
<evidence type="ECO:0000256" key="4">
    <source>
        <dbReference type="ARBA" id="ARBA00022692"/>
    </source>
</evidence>
<dbReference type="GO" id="GO:0048039">
    <property type="term" value="F:ubiquinone binding"/>
    <property type="evidence" value="ECO:0007669"/>
    <property type="project" value="TreeGrafter"/>
</dbReference>
<dbReference type="Proteomes" id="UP000176998">
    <property type="component" value="Unassembled WGS sequence"/>
</dbReference>
<keyword evidence="14" id="KW-1185">Reference proteome</keyword>
<keyword evidence="3" id="KW-0813">Transport</keyword>
<gene>
    <name evidence="13" type="ORF">CORC01_11017</name>
</gene>
<evidence type="ECO:0000256" key="1">
    <source>
        <dbReference type="ARBA" id="ARBA00004448"/>
    </source>
</evidence>
<evidence type="ECO:0000313" key="13">
    <source>
        <dbReference type="EMBL" id="OHE93700.1"/>
    </source>
</evidence>
<protein>
    <recommendedName>
        <fullName evidence="12">Succinate dehydrogenase [ubiquinone] cytochrome b small subunit</fullName>
    </recommendedName>
</protein>
<dbReference type="SUPFAM" id="SSF81343">
    <property type="entry name" value="Fumarate reductase respiratory complex transmembrane subunits"/>
    <property type="match status" value="1"/>
</dbReference>
<evidence type="ECO:0000256" key="8">
    <source>
        <dbReference type="ARBA" id="ARBA00023128"/>
    </source>
</evidence>
<dbReference type="GO" id="GO:0006121">
    <property type="term" value="P:mitochondrial electron transport, succinate to ubiquinone"/>
    <property type="evidence" value="ECO:0007669"/>
    <property type="project" value="TreeGrafter"/>
</dbReference>
<evidence type="ECO:0000256" key="6">
    <source>
        <dbReference type="ARBA" id="ARBA00022946"/>
    </source>
</evidence>
<dbReference type="FunFam" id="1.20.1300.10:FF:000007">
    <property type="entry name" value="Succinate dehydrogenase [ubiquinone] cytochrome b small subunit"/>
    <property type="match status" value="1"/>
</dbReference>
<dbReference type="GeneID" id="34564154"/>
<dbReference type="RefSeq" id="XP_022470864.1">
    <property type="nucleotide sequence ID" value="XM_022622644.1"/>
</dbReference>
<evidence type="ECO:0000256" key="7">
    <source>
        <dbReference type="ARBA" id="ARBA00022989"/>
    </source>
</evidence>
<evidence type="ECO:0000256" key="5">
    <source>
        <dbReference type="ARBA" id="ARBA00022792"/>
    </source>
</evidence>
<evidence type="ECO:0000256" key="11">
    <source>
        <dbReference type="PIRSR" id="PIRSR607992-2"/>
    </source>
</evidence>
<dbReference type="PANTHER" id="PTHR13337:SF2">
    <property type="entry name" value="SUCCINATE DEHYDROGENASE [UBIQUINONE] CYTOCHROME B SMALL SUBUNIT, MITOCHONDRIAL"/>
    <property type="match status" value="1"/>
</dbReference>
<comment type="caution">
    <text evidence="13">The sequence shown here is derived from an EMBL/GenBank/DDBJ whole genome shotgun (WGS) entry which is preliminary data.</text>
</comment>
<dbReference type="OrthoDB" id="18577at2759"/>
<dbReference type="InterPro" id="IPR007992">
    <property type="entry name" value="CybS"/>
</dbReference>
<dbReference type="AlphaFoldDB" id="A0A1G4AX14"/>
<dbReference type="InterPro" id="IPR034804">
    <property type="entry name" value="SQR/QFR_C/D"/>
</dbReference>
<dbReference type="Pfam" id="PF05328">
    <property type="entry name" value="CybS"/>
    <property type="match status" value="1"/>
</dbReference>
<organism evidence="13 14">
    <name type="scientific">Colletotrichum orchidophilum</name>
    <dbReference type="NCBI Taxonomy" id="1209926"/>
    <lineage>
        <taxon>Eukaryota</taxon>
        <taxon>Fungi</taxon>
        <taxon>Dikarya</taxon>
        <taxon>Ascomycota</taxon>
        <taxon>Pezizomycotina</taxon>
        <taxon>Sordariomycetes</taxon>
        <taxon>Hypocreomycetidae</taxon>
        <taxon>Glomerellales</taxon>
        <taxon>Glomerellaceae</taxon>
        <taxon>Colletotrichum</taxon>
    </lineage>
</organism>
<dbReference type="Gene3D" id="1.20.1300.10">
    <property type="entry name" value="Fumarate reductase/succinate dehydrogenase, transmembrane subunit"/>
    <property type="match status" value="1"/>
</dbReference>
<keyword evidence="6 12" id="KW-0809">Transit peptide</keyword>
<dbReference type="GO" id="GO:0098796">
    <property type="term" value="C:membrane protein complex"/>
    <property type="evidence" value="ECO:0007669"/>
    <property type="project" value="UniProtKB-ARBA"/>
</dbReference>
<evidence type="ECO:0000313" key="14">
    <source>
        <dbReference type="Proteomes" id="UP000176998"/>
    </source>
</evidence>
<keyword evidence="9 12" id="KW-0472">Membrane</keyword>
<keyword evidence="7" id="KW-1133">Transmembrane helix</keyword>
<dbReference type="GO" id="GO:0046872">
    <property type="term" value="F:metal ion binding"/>
    <property type="evidence" value="ECO:0007669"/>
    <property type="project" value="UniProtKB-KW"/>
</dbReference>
<keyword evidence="8 12" id="KW-0496">Mitochondrion</keyword>